<proteinExistence type="predicted"/>
<name>A0A1V0PGX9_LACLC</name>
<protein>
    <submittedName>
        <fullName evidence="1">Uncharacterized protein</fullName>
    </submittedName>
</protein>
<sequence length="83" mass="9491">MLFQFDQGYYQIELNSFSYHKLVTHQILLPLSFQVSPIEDYTIVEVVRGNTKTVGYIRVTGINTQTSYMAIGNSGIGNWKQQV</sequence>
<reference evidence="1 2" key="1">
    <citation type="journal article" date="2017" name="BMC Genomics">
        <title>Comparative and functional genomics of the Lactococcus lactis taxon; insights into evolution and niche adaptation.</title>
        <authorList>
            <person name="Kelleher P."/>
            <person name="Bottacini F."/>
            <person name="Mahony J."/>
            <person name="Kilcawley K.N."/>
            <person name="van Sinderen D."/>
        </authorList>
    </citation>
    <scope>NUCLEOTIDE SEQUENCE [LARGE SCALE GENOMIC DNA]</scope>
    <source>
        <strain evidence="1 2">JM1</strain>
    </source>
</reference>
<dbReference type="Proteomes" id="UP000191806">
    <property type="component" value="Chromosome"/>
</dbReference>
<dbReference type="EMBL" id="CP015899">
    <property type="protein sequence ID" value="ARE28465.2"/>
    <property type="molecule type" value="Genomic_DNA"/>
</dbReference>
<evidence type="ECO:0000313" key="1">
    <source>
        <dbReference type="EMBL" id="ARE28465.2"/>
    </source>
</evidence>
<gene>
    <name evidence="1" type="ORF">LLJM1_1090</name>
</gene>
<organism evidence="1 2">
    <name type="scientific">Lactococcus lactis subsp. cremoris</name>
    <name type="common">Streptococcus cremoris</name>
    <dbReference type="NCBI Taxonomy" id="1359"/>
    <lineage>
        <taxon>Bacteria</taxon>
        <taxon>Bacillati</taxon>
        <taxon>Bacillota</taxon>
        <taxon>Bacilli</taxon>
        <taxon>Lactobacillales</taxon>
        <taxon>Streptococcaceae</taxon>
        <taxon>Lactococcus</taxon>
    </lineage>
</organism>
<accession>A0A1V0PGX9</accession>
<dbReference type="AlphaFoldDB" id="A0A1V0PGX9"/>
<dbReference type="RefSeq" id="WP_032951112.1">
    <property type="nucleotide sequence ID" value="NZ_CP015899.2"/>
</dbReference>
<evidence type="ECO:0000313" key="2">
    <source>
        <dbReference type="Proteomes" id="UP000191806"/>
    </source>
</evidence>